<keyword evidence="6" id="KW-1185">Reference proteome</keyword>
<evidence type="ECO:0000256" key="2">
    <source>
        <dbReference type="ARBA" id="ARBA00022801"/>
    </source>
</evidence>
<feature type="region of interest" description="Disordered" evidence="3">
    <location>
        <begin position="300"/>
        <end position="339"/>
    </location>
</feature>
<comment type="similarity">
    <text evidence="1">Belongs to the Nudix hydrolase family.</text>
</comment>
<dbReference type="EMBL" id="BDRX01000005">
    <property type="protein sequence ID" value="GBF88517.1"/>
    <property type="molecule type" value="Genomic_DNA"/>
</dbReference>
<name>A0A2V0NUB0_9CHLO</name>
<dbReference type="InterPro" id="IPR015797">
    <property type="entry name" value="NUDIX_hydrolase-like_dom_sf"/>
</dbReference>
<accession>A0A2V0NUB0</accession>
<reference evidence="5 6" key="1">
    <citation type="journal article" date="2018" name="Sci. Rep.">
        <title>Raphidocelis subcapitata (=Pseudokirchneriella subcapitata) provides an insight into genome evolution and environmental adaptations in the Sphaeropleales.</title>
        <authorList>
            <person name="Suzuki S."/>
            <person name="Yamaguchi H."/>
            <person name="Nakajima N."/>
            <person name="Kawachi M."/>
        </authorList>
    </citation>
    <scope>NUCLEOTIDE SEQUENCE [LARGE SCALE GENOMIC DNA]</scope>
    <source>
        <strain evidence="5 6">NIES-35</strain>
    </source>
</reference>
<evidence type="ECO:0000259" key="4">
    <source>
        <dbReference type="PROSITE" id="PS51462"/>
    </source>
</evidence>
<dbReference type="SUPFAM" id="SSF55811">
    <property type="entry name" value="Nudix"/>
    <property type="match status" value="1"/>
</dbReference>
<dbReference type="GO" id="GO:0035529">
    <property type="term" value="F:NADH pyrophosphatase activity"/>
    <property type="evidence" value="ECO:0007669"/>
    <property type="project" value="TreeGrafter"/>
</dbReference>
<organism evidence="5 6">
    <name type="scientific">Raphidocelis subcapitata</name>
    <dbReference type="NCBI Taxonomy" id="307507"/>
    <lineage>
        <taxon>Eukaryota</taxon>
        <taxon>Viridiplantae</taxon>
        <taxon>Chlorophyta</taxon>
        <taxon>core chlorophytes</taxon>
        <taxon>Chlorophyceae</taxon>
        <taxon>CS clade</taxon>
        <taxon>Sphaeropleales</taxon>
        <taxon>Selenastraceae</taxon>
        <taxon>Raphidocelis</taxon>
    </lineage>
</organism>
<proteinExistence type="inferred from homology"/>
<dbReference type="InterPro" id="IPR003293">
    <property type="entry name" value="Nudix_hydrolase6-like"/>
</dbReference>
<dbReference type="AlphaFoldDB" id="A0A2V0NUB0"/>
<feature type="compositionally biased region" description="Low complexity" evidence="3">
    <location>
        <begin position="318"/>
        <end position="339"/>
    </location>
</feature>
<dbReference type="InterPro" id="IPR020084">
    <property type="entry name" value="NUDIX_hydrolase_CS"/>
</dbReference>
<sequence>MAAAPPAPAAAAAAQQLRAAHGEAADAGVGDLLVARDDAYGAGGVLIDADALPSDPAVFADALERSVQAWRAAGKKGLWLKVPLSKAALVGPAADEARGGFAFHHAETDYVMMTRWLPQGAPSTLPPNASHQVGVGAFVVNERREVLVVQEALGPLKGKQVWKMPTGLVHQGEDLLAAVEREVWEETGVRAAFGAVLCMRQAHGFAFGKSDVFYCIGLHTTEPGQQPRPCIEIEAVRWMPLEEYVGQHFQRGVPLYEEMLDRCVAWAEGRYSGWRGAKLQAGMWGRERMDTLLWGRDDGEAAEAGVGGPGAGARRSEAAATAAAAADSPDGSGARPAAL</sequence>
<dbReference type="GO" id="GO:0047631">
    <property type="term" value="F:ADP-ribose diphosphatase activity"/>
    <property type="evidence" value="ECO:0007669"/>
    <property type="project" value="TreeGrafter"/>
</dbReference>
<evidence type="ECO:0000313" key="5">
    <source>
        <dbReference type="EMBL" id="GBF88517.1"/>
    </source>
</evidence>
<dbReference type="PROSITE" id="PS51462">
    <property type="entry name" value="NUDIX"/>
    <property type="match status" value="1"/>
</dbReference>
<dbReference type="Proteomes" id="UP000247498">
    <property type="component" value="Unassembled WGS sequence"/>
</dbReference>
<feature type="domain" description="Nudix hydrolase" evidence="4">
    <location>
        <begin position="130"/>
        <end position="261"/>
    </location>
</feature>
<protein>
    <submittedName>
        <fullName evidence="5">Nudix hydrolase</fullName>
    </submittedName>
</protein>
<dbReference type="Gene3D" id="3.90.79.10">
    <property type="entry name" value="Nucleoside Triphosphate Pyrophosphohydrolase"/>
    <property type="match status" value="1"/>
</dbReference>
<dbReference type="InParanoid" id="A0A2V0NUB0"/>
<dbReference type="InterPro" id="IPR040618">
    <property type="entry name" value="Pre-Nudix"/>
</dbReference>
<dbReference type="GO" id="GO:0051287">
    <property type="term" value="F:NAD binding"/>
    <property type="evidence" value="ECO:0007669"/>
    <property type="project" value="TreeGrafter"/>
</dbReference>
<evidence type="ECO:0000256" key="1">
    <source>
        <dbReference type="ARBA" id="ARBA00005582"/>
    </source>
</evidence>
<evidence type="ECO:0000256" key="3">
    <source>
        <dbReference type="SAM" id="MobiDB-lite"/>
    </source>
</evidence>
<dbReference type="CDD" id="cd04670">
    <property type="entry name" value="NUDIX_ASFGF2_Nudt6"/>
    <property type="match status" value="1"/>
</dbReference>
<dbReference type="PROSITE" id="PS00893">
    <property type="entry name" value="NUDIX_BOX"/>
    <property type="match status" value="1"/>
</dbReference>
<dbReference type="PANTHER" id="PTHR13994">
    <property type="entry name" value="NUDIX HYDROLASE RELATED"/>
    <property type="match status" value="1"/>
</dbReference>
<gene>
    <name evidence="5" type="ORF">Rsub_01232</name>
</gene>
<dbReference type="Gene3D" id="3.40.630.30">
    <property type="match status" value="1"/>
</dbReference>
<dbReference type="FunCoup" id="A0A2V0NUB0">
    <property type="interactions" value="425"/>
</dbReference>
<dbReference type="InterPro" id="IPR000086">
    <property type="entry name" value="NUDIX_hydrolase_dom"/>
</dbReference>
<evidence type="ECO:0000313" key="6">
    <source>
        <dbReference type="Proteomes" id="UP000247498"/>
    </source>
</evidence>
<dbReference type="OrthoDB" id="447842at2759"/>
<dbReference type="Pfam" id="PF18290">
    <property type="entry name" value="Nudix_hydro"/>
    <property type="match status" value="1"/>
</dbReference>
<comment type="caution">
    <text evidence="5">The sequence shown here is derived from an EMBL/GenBank/DDBJ whole genome shotgun (WGS) entry which is preliminary data.</text>
</comment>
<dbReference type="PANTHER" id="PTHR13994:SF13">
    <property type="entry name" value="FI03680P"/>
    <property type="match status" value="1"/>
</dbReference>
<keyword evidence="2 5" id="KW-0378">Hydrolase</keyword>
<dbReference type="Pfam" id="PF00293">
    <property type="entry name" value="NUDIX"/>
    <property type="match status" value="1"/>
</dbReference>